<dbReference type="AlphaFoldDB" id="A0A660HT61"/>
<evidence type="ECO:0000313" key="2">
    <source>
        <dbReference type="Proteomes" id="UP000053087"/>
    </source>
</evidence>
<name>A0A660HT61_9EURY</name>
<keyword evidence="2" id="KW-1185">Reference proteome</keyword>
<accession>A0A660HT61</accession>
<sequence length="93" mass="10722">MGAVTQEMGSAREIGDRVLFMDDCIVVENDTSQEIFLNVRNERIVSPLSKVCNAVFNLIFLFFKNSNLLTRISISFHKFYVIVSLNYPYCYRG</sequence>
<organism evidence="1 2">
    <name type="scientific">Methanosarcina flavescens</name>
    <dbReference type="NCBI Taxonomy" id="1715806"/>
    <lineage>
        <taxon>Archaea</taxon>
        <taxon>Methanobacteriati</taxon>
        <taxon>Methanobacteriota</taxon>
        <taxon>Stenosarchaea group</taxon>
        <taxon>Methanomicrobia</taxon>
        <taxon>Methanosarcinales</taxon>
        <taxon>Methanosarcinaceae</taxon>
        <taxon>Methanosarcina</taxon>
    </lineage>
</organism>
<protein>
    <submittedName>
        <fullName evidence="1">Uncharacterized protein</fullName>
    </submittedName>
</protein>
<dbReference type="EMBL" id="CP032683">
    <property type="protein sequence ID" value="AYK15520.1"/>
    <property type="molecule type" value="Genomic_DNA"/>
</dbReference>
<dbReference type="KEGG" id="mfz:AOB57_010295"/>
<reference evidence="1 2" key="1">
    <citation type="journal article" date="2016" name="Int. J. Syst. Evol. Microbiol.">
        <title>Methanosarcina flavescens sp. nov., a methanogenic archaeon isolated from a full-scale anaerobic digester.</title>
        <authorList>
            <person name="Kern T."/>
            <person name="Fischer M.A."/>
            <person name="Deppenmeier U."/>
            <person name="Schmitz R.A."/>
            <person name="Rother M."/>
        </authorList>
    </citation>
    <scope>NUCLEOTIDE SEQUENCE [LARGE SCALE GENOMIC DNA]</scope>
    <source>
        <strain evidence="1 2">E03.2</strain>
    </source>
</reference>
<evidence type="ECO:0000313" key="1">
    <source>
        <dbReference type="EMBL" id="AYK15520.1"/>
    </source>
</evidence>
<gene>
    <name evidence="1" type="ORF">AOB57_010295</name>
</gene>
<dbReference type="Proteomes" id="UP000053087">
    <property type="component" value="Chromosome"/>
</dbReference>
<proteinExistence type="predicted"/>